<dbReference type="PANTHER" id="PTHR42912">
    <property type="entry name" value="METHYLTRANSFERASE"/>
    <property type="match status" value="1"/>
</dbReference>
<dbReference type="SUPFAM" id="SSF53335">
    <property type="entry name" value="S-adenosyl-L-methionine-dependent methyltransferases"/>
    <property type="match status" value="1"/>
</dbReference>
<dbReference type="EMBL" id="AP027370">
    <property type="protein sequence ID" value="BDY11917.1"/>
    <property type="molecule type" value="Genomic_DNA"/>
</dbReference>
<protein>
    <submittedName>
        <fullName evidence="2">Type 11 methyltransferase</fullName>
    </submittedName>
</protein>
<name>A0ABN6WUU0_9BACT</name>
<dbReference type="InterPro" id="IPR029063">
    <property type="entry name" value="SAM-dependent_MTases_sf"/>
</dbReference>
<organism evidence="2 3">
    <name type="scientific">Hydrogenimonas cancrithermarum</name>
    <dbReference type="NCBI Taxonomy" id="2993563"/>
    <lineage>
        <taxon>Bacteria</taxon>
        <taxon>Pseudomonadati</taxon>
        <taxon>Campylobacterota</taxon>
        <taxon>Epsilonproteobacteria</taxon>
        <taxon>Campylobacterales</taxon>
        <taxon>Hydrogenimonadaceae</taxon>
        <taxon>Hydrogenimonas</taxon>
    </lineage>
</organism>
<dbReference type="GO" id="GO:0008168">
    <property type="term" value="F:methyltransferase activity"/>
    <property type="evidence" value="ECO:0007669"/>
    <property type="project" value="UniProtKB-KW"/>
</dbReference>
<dbReference type="Proteomes" id="UP001321445">
    <property type="component" value="Chromosome"/>
</dbReference>
<evidence type="ECO:0000313" key="3">
    <source>
        <dbReference type="Proteomes" id="UP001321445"/>
    </source>
</evidence>
<feature type="domain" description="Methyltransferase type 11" evidence="1">
    <location>
        <begin position="44"/>
        <end position="128"/>
    </location>
</feature>
<keyword evidence="2" id="KW-0808">Transferase</keyword>
<dbReference type="InterPro" id="IPR050508">
    <property type="entry name" value="Methyltransf_Superfamily"/>
</dbReference>
<dbReference type="Pfam" id="PF08241">
    <property type="entry name" value="Methyltransf_11"/>
    <property type="match status" value="1"/>
</dbReference>
<dbReference type="Gene3D" id="3.40.50.150">
    <property type="entry name" value="Vaccinia Virus protein VP39"/>
    <property type="match status" value="1"/>
</dbReference>
<evidence type="ECO:0000259" key="1">
    <source>
        <dbReference type="Pfam" id="PF08241"/>
    </source>
</evidence>
<dbReference type="PANTHER" id="PTHR42912:SF80">
    <property type="entry name" value="METHYLTRANSFERASE DOMAIN-CONTAINING PROTEIN"/>
    <property type="match status" value="1"/>
</dbReference>
<evidence type="ECO:0000313" key="2">
    <source>
        <dbReference type="EMBL" id="BDY11917.1"/>
    </source>
</evidence>
<dbReference type="RefSeq" id="WP_286337131.1">
    <property type="nucleotide sequence ID" value="NZ_AP027370.1"/>
</dbReference>
<keyword evidence="3" id="KW-1185">Reference proteome</keyword>
<dbReference type="InterPro" id="IPR013216">
    <property type="entry name" value="Methyltransf_11"/>
</dbReference>
<dbReference type="GO" id="GO:0032259">
    <property type="term" value="P:methylation"/>
    <property type="evidence" value="ECO:0007669"/>
    <property type="project" value="UniProtKB-KW"/>
</dbReference>
<gene>
    <name evidence="2" type="ORF">HCR_02290</name>
</gene>
<dbReference type="CDD" id="cd02440">
    <property type="entry name" value="AdoMet_MTases"/>
    <property type="match status" value="1"/>
</dbReference>
<keyword evidence="2" id="KW-0489">Methyltransferase</keyword>
<sequence>MPNIEPFEKLTDHYDNWFEEHSGVYAEELKAIEALLPPFEKGIEIGVGTGRFAAPLGIKTGLEPSRKMAQIAKTRGIEVIPGQAEAMPLPDASYDFVLMVTTICFVDDAKKALQEIWRILKPGGFVIVGFVDKETPLGRLYQKNKEKSRFYKTAHFFSGDEVMSLLQQAGFTDCEAVQTLFGPDLAHMRGGLKEGYGEGAFVAIRCKKPQEA</sequence>
<reference evidence="2 3" key="1">
    <citation type="submission" date="2023-03" db="EMBL/GenBank/DDBJ databases">
        <title>Description of Hydrogenimonas sp. ISO32.</title>
        <authorList>
            <person name="Mino S."/>
            <person name="Fukazawa S."/>
            <person name="Sawabe T."/>
        </authorList>
    </citation>
    <scope>NUCLEOTIDE SEQUENCE [LARGE SCALE GENOMIC DNA]</scope>
    <source>
        <strain evidence="2 3">ISO32</strain>
    </source>
</reference>
<accession>A0ABN6WUU0</accession>
<proteinExistence type="predicted"/>